<evidence type="ECO:0000313" key="3">
    <source>
        <dbReference type="Proteomes" id="UP001283361"/>
    </source>
</evidence>
<feature type="non-terminal residue" evidence="2">
    <location>
        <position position="1"/>
    </location>
</feature>
<dbReference type="AlphaFoldDB" id="A0AAE1A3M1"/>
<evidence type="ECO:0000313" key="2">
    <source>
        <dbReference type="EMBL" id="KAK3780475.1"/>
    </source>
</evidence>
<protein>
    <submittedName>
        <fullName evidence="2">Uncharacterized protein</fullName>
    </submittedName>
</protein>
<accession>A0AAE1A3M1</accession>
<dbReference type="Proteomes" id="UP001283361">
    <property type="component" value="Unassembled WGS sequence"/>
</dbReference>
<organism evidence="2 3">
    <name type="scientific">Elysia crispata</name>
    <name type="common">lettuce slug</name>
    <dbReference type="NCBI Taxonomy" id="231223"/>
    <lineage>
        <taxon>Eukaryota</taxon>
        <taxon>Metazoa</taxon>
        <taxon>Spiralia</taxon>
        <taxon>Lophotrochozoa</taxon>
        <taxon>Mollusca</taxon>
        <taxon>Gastropoda</taxon>
        <taxon>Heterobranchia</taxon>
        <taxon>Euthyneura</taxon>
        <taxon>Panpulmonata</taxon>
        <taxon>Sacoglossa</taxon>
        <taxon>Placobranchoidea</taxon>
        <taxon>Plakobranchidae</taxon>
        <taxon>Elysia</taxon>
    </lineage>
</organism>
<feature type="region of interest" description="Disordered" evidence="1">
    <location>
        <begin position="19"/>
        <end position="55"/>
    </location>
</feature>
<reference evidence="2" key="1">
    <citation type="journal article" date="2023" name="G3 (Bethesda)">
        <title>A reference genome for the long-term kleptoplast-retaining sea slug Elysia crispata morphotype clarki.</title>
        <authorList>
            <person name="Eastman K.E."/>
            <person name="Pendleton A.L."/>
            <person name="Shaikh M.A."/>
            <person name="Suttiyut T."/>
            <person name="Ogas R."/>
            <person name="Tomko P."/>
            <person name="Gavelis G."/>
            <person name="Widhalm J.R."/>
            <person name="Wisecaver J.H."/>
        </authorList>
    </citation>
    <scope>NUCLEOTIDE SEQUENCE</scope>
    <source>
        <strain evidence="2">ECLA1</strain>
    </source>
</reference>
<sequence>DKCNPLVVEDKNGLYTIDTGSSQLCPPPGSSSCSSNTPGRKTSHREEHTSQAGSLAQTWELRGVAWGLQDSKLLRNSFKPGHGLLQVERCPP</sequence>
<evidence type="ECO:0000256" key="1">
    <source>
        <dbReference type="SAM" id="MobiDB-lite"/>
    </source>
</evidence>
<name>A0AAE1A3M1_9GAST</name>
<feature type="compositionally biased region" description="Low complexity" evidence="1">
    <location>
        <begin position="20"/>
        <end position="35"/>
    </location>
</feature>
<gene>
    <name evidence="2" type="ORF">RRG08_060892</name>
</gene>
<proteinExistence type="predicted"/>
<dbReference type="EMBL" id="JAWDGP010002721">
    <property type="protein sequence ID" value="KAK3780475.1"/>
    <property type="molecule type" value="Genomic_DNA"/>
</dbReference>
<keyword evidence="3" id="KW-1185">Reference proteome</keyword>
<comment type="caution">
    <text evidence="2">The sequence shown here is derived from an EMBL/GenBank/DDBJ whole genome shotgun (WGS) entry which is preliminary data.</text>
</comment>